<evidence type="ECO:0000313" key="2">
    <source>
        <dbReference type="EMBL" id="PKI56691.1"/>
    </source>
</evidence>
<sequence>MERRISGLLLLGPVLPILLLGHHPYGIPVARRWAKLLVDRSRGSTASIVKDTPPPIPRLLTHAFKYIGLAIPPASMVIKRLLLVQTGRGKVETPQRELSLTWVSGVATSALEMRQETALEMVSYFKRSLLLILASNKINVPDSTPLMNELKSND</sequence>
<feature type="signal peptide" evidence="1">
    <location>
        <begin position="1"/>
        <end position="21"/>
    </location>
</feature>
<name>A0A2I0JK90_PUNGR</name>
<evidence type="ECO:0000256" key="1">
    <source>
        <dbReference type="SAM" id="SignalP"/>
    </source>
</evidence>
<comment type="caution">
    <text evidence="2">The sequence shown here is derived from an EMBL/GenBank/DDBJ whole genome shotgun (WGS) entry which is preliminary data.</text>
</comment>
<reference evidence="2 3" key="1">
    <citation type="submission" date="2017-11" db="EMBL/GenBank/DDBJ databases">
        <title>De-novo sequencing of pomegranate (Punica granatum L.) genome.</title>
        <authorList>
            <person name="Akparov Z."/>
            <person name="Amiraslanov A."/>
            <person name="Hajiyeva S."/>
            <person name="Abbasov M."/>
            <person name="Kaur K."/>
            <person name="Hamwieh A."/>
            <person name="Solovyev V."/>
            <person name="Salamov A."/>
            <person name="Braich B."/>
            <person name="Kosarev P."/>
            <person name="Mahmoud A."/>
            <person name="Hajiyev E."/>
            <person name="Babayeva S."/>
            <person name="Izzatullayeva V."/>
            <person name="Mammadov A."/>
            <person name="Mammadov A."/>
            <person name="Sharifova S."/>
            <person name="Ojaghi J."/>
            <person name="Eynullazada K."/>
            <person name="Bayramov B."/>
            <person name="Abdulazimova A."/>
            <person name="Shahmuradov I."/>
        </authorList>
    </citation>
    <scope>NUCLEOTIDE SEQUENCE [LARGE SCALE GENOMIC DNA]</scope>
    <source>
        <strain evidence="3">cv. AG2017</strain>
        <tissue evidence="2">Leaf</tissue>
    </source>
</reference>
<dbReference type="Proteomes" id="UP000233551">
    <property type="component" value="Unassembled WGS sequence"/>
</dbReference>
<keyword evidence="3" id="KW-1185">Reference proteome</keyword>
<protein>
    <submittedName>
        <fullName evidence="2">Uncharacterized protein</fullName>
    </submittedName>
</protein>
<dbReference type="EMBL" id="PGOL01001586">
    <property type="protein sequence ID" value="PKI56691.1"/>
    <property type="molecule type" value="Genomic_DNA"/>
</dbReference>
<feature type="chain" id="PRO_5014136157" evidence="1">
    <location>
        <begin position="22"/>
        <end position="154"/>
    </location>
</feature>
<evidence type="ECO:0000313" key="3">
    <source>
        <dbReference type="Proteomes" id="UP000233551"/>
    </source>
</evidence>
<dbReference type="AlphaFoldDB" id="A0A2I0JK90"/>
<gene>
    <name evidence="2" type="ORF">CRG98_022941</name>
</gene>
<proteinExistence type="predicted"/>
<keyword evidence="1" id="KW-0732">Signal</keyword>
<accession>A0A2I0JK90</accession>
<organism evidence="2 3">
    <name type="scientific">Punica granatum</name>
    <name type="common">Pomegranate</name>
    <dbReference type="NCBI Taxonomy" id="22663"/>
    <lineage>
        <taxon>Eukaryota</taxon>
        <taxon>Viridiplantae</taxon>
        <taxon>Streptophyta</taxon>
        <taxon>Embryophyta</taxon>
        <taxon>Tracheophyta</taxon>
        <taxon>Spermatophyta</taxon>
        <taxon>Magnoliopsida</taxon>
        <taxon>eudicotyledons</taxon>
        <taxon>Gunneridae</taxon>
        <taxon>Pentapetalae</taxon>
        <taxon>rosids</taxon>
        <taxon>malvids</taxon>
        <taxon>Myrtales</taxon>
        <taxon>Lythraceae</taxon>
        <taxon>Punica</taxon>
    </lineage>
</organism>